<evidence type="ECO:0000256" key="1">
    <source>
        <dbReference type="SAM" id="MobiDB-lite"/>
    </source>
</evidence>
<evidence type="ECO:0000313" key="2">
    <source>
        <dbReference type="EMBL" id="CBX93742.1"/>
    </source>
</evidence>
<proteinExistence type="predicted"/>
<sequence length="109" mass="11214">MGTRISTTSHVILPLGVALSAINSANQNTTEVPLSLNGALQGLEQEFADTVWKTGSGLHNLINGSYSAQDIGRTVPFHAHRVGISNGGDLSCPGHKADSGEIAGKGPQP</sequence>
<keyword evidence="3" id="KW-1185">Reference proteome</keyword>
<gene>
    <name evidence="2" type="ORF">LEMA_P034160.1</name>
</gene>
<protein>
    <submittedName>
        <fullName evidence="2">Predicted protein</fullName>
    </submittedName>
</protein>
<dbReference type="HOGENOM" id="CLU_2184448_0_0_1"/>
<name>E4ZR77_LEPMJ</name>
<feature type="region of interest" description="Disordered" evidence="1">
    <location>
        <begin position="86"/>
        <end position="109"/>
    </location>
</feature>
<dbReference type="InParanoid" id="E4ZR77"/>
<reference evidence="3" key="1">
    <citation type="journal article" date="2011" name="Nat. Commun.">
        <title>Effector diversification within compartments of the Leptosphaeria maculans genome affected by Repeat-Induced Point mutations.</title>
        <authorList>
            <person name="Rouxel T."/>
            <person name="Grandaubert J."/>
            <person name="Hane J.K."/>
            <person name="Hoede C."/>
            <person name="van de Wouw A.P."/>
            <person name="Couloux A."/>
            <person name="Dominguez V."/>
            <person name="Anthouard V."/>
            <person name="Bally P."/>
            <person name="Bourras S."/>
            <person name="Cozijnsen A.J."/>
            <person name="Ciuffetti L.M."/>
            <person name="Degrave A."/>
            <person name="Dilmaghani A."/>
            <person name="Duret L."/>
            <person name="Fudal I."/>
            <person name="Goodwin S.B."/>
            <person name="Gout L."/>
            <person name="Glaser N."/>
            <person name="Linglin J."/>
            <person name="Kema G.H.J."/>
            <person name="Lapalu N."/>
            <person name="Lawrence C.B."/>
            <person name="May K."/>
            <person name="Meyer M."/>
            <person name="Ollivier B."/>
            <person name="Poulain J."/>
            <person name="Schoch C.L."/>
            <person name="Simon A."/>
            <person name="Spatafora J.W."/>
            <person name="Stachowiak A."/>
            <person name="Turgeon B.G."/>
            <person name="Tyler B.M."/>
            <person name="Vincent D."/>
            <person name="Weissenbach J."/>
            <person name="Amselem J."/>
            <person name="Quesneville H."/>
            <person name="Oliver R.P."/>
            <person name="Wincker P."/>
            <person name="Balesdent M.-H."/>
            <person name="Howlett B.J."/>
        </authorList>
    </citation>
    <scope>NUCLEOTIDE SEQUENCE [LARGE SCALE GENOMIC DNA]</scope>
    <source>
        <strain evidence="3">JN3 / isolate v23.1.3 / race Av1-4-5-6-7-8</strain>
    </source>
</reference>
<accession>E4ZR77</accession>
<dbReference type="EMBL" id="FP929116">
    <property type="protein sequence ID" value="CBX93742.1"/>
    <property type="molecule type" value="Genomic_DNA"/>
</dbReference>
<evidence type="ECO:0000313" key="3">
    <source>
        <dbReference type="Proteomes" id="UP000002668"/>
    </source>
</evidence>
<dbReference type="Proteomes" id="UP000002668">
    <property type="component" value="Genome"/>
</dbReference>
<dbReference type="AlphaFoldDB" id="E4ZR77"/>
<dbReference type="VEuPathDB" id="FungiDB:LEMA_P034160.1"/>
<organism evidence="3">
    <name type="scientific">Leptosphaeria maculans (strain JN3 / isolate v23.1.3 / race Av1-4-5-6-7-8)</name>
    <name type="common">Blackleg fungus</name>
    <name type="synonym">Phoma lingam</name>
    <dbReference type="NCBI Taxonomy" id="985895"/>
    <lineage>
        <taxon>Eukaryota</taxon>
        <taxon>Fungi</taxon>
        <taxon>Dikarya</taxon>
        <taxon>Ascomycota</taxon>
        <taxon>Pezizomycotina</taxon>
        <taxon>Dothideomycetes</taxon>
        <taxon>Pleosporomycetidae</taxon>
        <taxon>Pleosporales</taxon>
        <taxon>Pleosporineae</taxon>
        <taxon>Leptosphaeriaceae</taxon>
        <taxon>Plenodomus</taxon>
        <taxon>Plenodomus lingam/Leptosphaeria maculans species complex</taxon>
    </lineage>
</organism>